<gene>
    <name evidence="2" type="ORF">PoB_006365300</name>
</gene>
<dbReference type="AlphaFoldDB" id="A0AAV4CZB5"/>
<evidence type="ECO:0000313" key="3">
    <source>
        <dbReference type="Proteomes" id="UP000735302"/>
    </source>
</evidence>
<keyword evidence="3" id="KW-1185">Reference proteome</keyword>
<accession>A0AAV4CZB5</accession>
<evidence type="ECO:0000256" key="1">
    <source>
        <dbReference type="SAM" id="MobiDB-lite"/>
    </source>
</evidence>
<dbReference type="Proteomes" id="UP000735302">
    <property type="component" value="Unassembled WGS sequence"/>
</dbReference>
<protein>
    <submittedName>
        <fullName evidence="2">Uncharacterized protein</fullName>
    </submittedName>
</protein>
<reference evidence="2 3" key="1">
    <citation type="journal article" date="2021" name="Elife">
        <title>Chloroplast acquisition without the gene transfer in kleptoplastic sea slugs, Plakobranchus ocellatus.</title>
        <authorList>
            <person name="Maeda T."/>
            <person name="Takahashi S."/>
            <person name="Yoshida T."/>
            <person name="Shimamura S."/>
            <person name="Takaki Y."/>
            <person name="Nagai Y."/>
            <person name="Toyoda A."/>
            <person name="Suzuki Y."/>
            <person name="Arimoto A."/>
            <person name="Ishii H."/>
            <person name="Satoh N."/>
            <person name="Nishiyama T."/>
            <person name="Hasebe M."/>
            <person name="Maruyama T."/>
            <person name="Minagawa J."/>
            <person name="Obokata J."/>
            <person name="Shigenobu S."/>
        </authorList>
    </citation>
    <scope>NUCLEOTIDE SEQUENCE [LARGE SCALE GENOMIC DNA]</scope>
</reference>
<feature type="region of interest" description="Disordered" evidence="1">
    <location>
        <begin position="87"/>
        <end position="106"/>
    </location>
</feature>
<dbReference type="EMBL" id="BLXT01007177">
    <property type="protein sequence ID" value="GFO37148.1"/>
    <property type="molecule type" value="Genomic_DNA"/>
</dbReference>
<evidence type="ECO:0000313" key="2">
    <source>
        <dbReference type="EMBL" id="GFO37148.1"/>
    </source>
</evidence>
<proteinExistence type="predicted"/>
<sequence>MHPAISAEISRLGSKIRDCSFVYVGGPTALMSSGARCILANVRVWFLYITSPQQGDIRLSGPPSGQGAGGGAQTRDRRVPTGLRVDSLATMPSTPPNVREENICPV</sequence>
<name>A0AAV4CZB5_9GAST</name>
<organism evidence="2 3">
    <name type="scientific">Plakobranchus ocellatus</name>
    <dbReference type="NCBI Taxonomy" id="259542"/>
    <lineage>
        <taxon>Eukaryota</taxon>
        <taxon>Metazoa</taxon>
        <taxon>Spiralia</taxon>
        <taxon>Lophotrochozoa</taxon>
        <taxon>Mollusca</taxon>
        <taxon>Gastropoda</taxon>
        <taxon>Heterobranchia</taxon>
        <taxon>Euthyneura</taxon>
        <taxon>Panpulmonata</taxon>
        <taxon>Sacoglossa</taxon>
        <taxon>Placobranchoidea</taxon>
        <taxon>Plakobranchidae</taxon>
        <taxon>Plakobranchus</taxon>
    </lineage>
</organism>
<comment type="caution">
    <text evidence="2">The sequence shown here is derived from an EMBL/GenBank/DDBJ whole genome shotgun (WGS) entry which is preliminary data.</text>
</comment>
<feature type="region of interest" description="Disordered" evidence="1">
    <location>
        <begin position="55"/>
        <end position="82"/>
    </location>
</feature>